<dbReference type="EMBL" id="SLUN01000014">
    <property type="protein sequence ID" value="TCL67442.1"/>
    <property type="molecule type" value="Genomic_DNA"/>
</dbReference>
<evidence type="ECO:0000313" key="4">
    <source>
        <dbReference type="Proteomes" id="UP000295008"/>
    </source>
</evidence>
<evidence type="ECO:0000256" key="1">
    <source>
        <dbReference type="ARBA" id="ARBA00008950"/>
    </source>
</evidence>
<dbReference type="Pfam" id="PF12850">
    <property type="entry name" value="Metallophos_2"/>
    <property type="match status" value="1"/>
</dbReference>
<keyword evidence="4" id="KW-1185">Reference proteome</keyword>
<reference evidence="3 4" key="1">
    <citation type="submission" date="2019-03" db="EMBL/GenBank/DDBJ databases">
        <title>Genomic Encyclopedia of Type Strains, Phase IV (KMG-IV): sequencing the most valuable type-strain genomes for metagenomic binning, comparative biology and taxonomic classification.</title>
        <authorList>
            <person name="Goeker M."/>
        </authorList>
    </citation>
    <scope>NUCLEOTIDE SEQUENCE [LARGE SCALE GENOMIC DNA]</scope>
    <source>
        <strain evidence="3 4">LX-B</strain>
    </source>
</reference>
<dbReference type="PANTHER" id="PTHR12905:SF0">
    <property type="entry name" value="CALCINEURIN-LIKE PHOSPHOESTERASE DOMAIN-CONTAINING PROTEIN"/>
    <property type="match status" value="1"/>
</dbReference>
<evidence type="ECO:0000259" key="2">
    <source>
        <dbReference type="Pfam" id="PF12850"/>
    </source>
</evidence>
<dbReference type="InterPro" id="IPR024654">
    <property type="entry name" value="Calcineurin-like_PHP_lpxH"/>
</dbReference>
<gene>
    <name evidence="3" type="ORF">EDC14_1014132</name>
</gene>
<dbReference type="SUPFAM" id="SSF56300">
    <property type="entry name" value="Metallo-dependent phosphatases"/>
    <property type="match status" value="1"/>
</dbReference>
<dbReference type="AlphaFoldDB" id="A0A4R1RNL8"/>
<accession>A0A4R1RNL8</accession>
<protein>
    <submittedName>
        <fullName evidence="3">Icc-related predicted phosphoesterase</fullName>
    </submittedName>
</protein>
<comment type="caution">
    <text evidence="3">The sequence shown here is derived from an EMBL/GenBank/DDBJ whole genome shotgun (WGS) entry which is preliminary data.</text>
</comment>
<dbReference type="Proteomes" id="UP000295008">
    <property type="component" value="Unassembled WGS sequence"/>
</dbReference>
<dbReference type="RefSeq" id="WP_132014689.1">
    <property type="nucleotide sequence ID" value="NZ_SLUN01000014.1"/>
</dbReference>
<proteinExistence type="inferred from homology"/>
<evidence type="ECO:0000313" key="3">
    <source>
        <dbReference type="EMBL" id="TCL67442.1"/>
    </source>
</evidence>
<sequence>MKILAVSDVEESLLASETKRIAGIDLIVSCGDLNESYLSYLSTIYGVPLLFVRGNHDLALTPEIQLGENLHQRLFSYKNLRFLGFEGSIDYTTHAVQYTEAQMAWMVRLACLKTLLHGRPDIIVTHAPPRGIHDGADRCHQGFQSFHQLVNRLQPRYFLHGHIHLNYQRNLPRVTQVQNTRIVNVYGHYVFEV</sequence>
<feature type="domain" description="Calcineurin-like phosphoesterase" evidence="2">
    <location>
        <begin position="1"/>
        <end position="184"/>
    </location>
</feature>
<dbReference type="InterPro" id="IPR029052">
    <property type="entry name" value="Metallo-depent_PP-like"/>
</dbReference>
<dbReference type="OrthoDB" id="9783591at2"/>
<comment type="similarity">
    <text evidence="1">Belongs to the metallophosphoesterase superfamily. YfcE family.</text>
</comment>
<dbReference type="PANTHER" id="PTHR12905">
    <property type="entry name" value="METALLOPHOSPHOESTERASE"/>
    <property type="match status" value="1"/>
</dbReference>
<organism evidence="3 4">
    <name type="scientific">Hydrogenispora ethanolica</name>
    <dbReference type="NCBI Taxonomy" id="1082276"/>
    <lineage>
        <taxon>Bacteria</taxon>
        <taxon>Bacillati</taxon>
        <taxon>Bacillota</taxon>
        <taxon>Hydrogenispora</taxon>
    </lineage>
</organism>
<dbReference type="InterPro" id="IPR051693">
    <property type="entry name" value="UPF0046_metallophosphoest"/>
</dbReference>
<name>A0A4R1RNL8_HYDET</name>
<dbReference type="Gene3D" id="3.60.21.10">
    <property type="match status" value="1"/>
</dbReference>